<feature type="region of interest" description="Disordered" evidence="1">
    <location>
        <begin position="1"/>
        <end position="31"/>
    </location>
</feature>
<dbReference type="EMBL" id="KV784373">
    <property type="protein sequence ID" value="OEU10175.1"/>
    <property type="molecule type" value="Genomic_DNA"/>
</dbReference>
<gene>
    <name evidence="2" type="ORF">FRACYDRAFT_247788</name>
</gene>
<sequence length="153" mass="17231">MKQKTVTITTDKREKEGNDLREAGEPIGMNSNSFNTIPSIAYNDPIRCPATAALEKLNNSSEFFPDSENENNEMDQIMDQCQYKRPQRRVRLLSEGDGDYDPYHSFIVSGIHTGPIIGNAPVEILKLQDHTILAVLELSKFIRLRTKTGVCCD</sequence>
<evidence type="ECO:0000256" key="1">
    <source>
        <dbReference type="SAM" id="MobiDB-lite"/>
    </source>
</evidence>
<proteinExistence type="predicted"/>
<reference evidence="2 3" key="1">
    <citation type="submission" date="2016-09" db="EMBL/GenBank/DDBJ databases">
        <title>Extensive genetic diversity and differential bi-allelic expression allows diatom success in the polar Southern Ocean.</title>
        <authorList>
            <consortium name="DOE Joint Genome Institute"/>
            <person name="Mock T."/>
            <person name="Otillar R.P."/>
            <person name="Strauss J."/>
            <person name="Dupont C."/>
            <person name="Frickenhaus S."/>
            <person name="Maumus F."/>
            <person name="Mcmullan M."/>
            <person name="Sanges R."/>
            <person name="Schmutz J."/>
            <person name="Toseland A."/>
            <person name="Valas R."/>
            <person name="Veluchamy A."/>
            <person name="Ward B.J."/>
            <person name="Allen A."/>
            <person name="Barry K."/>
            <person name="Falciatore A."/>
            <person name="Ferrante M."/>
            <person name="Fortunato A.E."/>
            <person name="Gloeckner G."/>
            <person name="Gruber A."/>
            <person name="Hipkin R."/>
            <person name="Janech M."/>
            <person name="Kroth P."/>
            <person name="Leese F."/>
            <person name="Lindquist E."/>
            <person name="Lyon B.R."/>
            <person name="Martin J."/>
            <person name="Mayer C."/>
            <person name="Parker M."/>
            <person name="Quesneville H."/>
            <person name="Raymond J."/>
            <person name="Uhlig C."/>
            <person name="Valentin K.U."/>
            <person name="Worden A.Z."/>
            <person name="Armbrust E.V."/>
            <person name="Bowler C."/>
            <person name="Green B."/>
            <person name="Moulton V."/>
            <person name="Van Oosterhout C."/>
            <person name="Grigoriev I."/>
        </authorList>
    </citation>
    <scope>NUCLEOTIDE SEQUENCE [LARGE SCALE GENOMIC DNA]</scope>
    <source>
        <strain evidence="2 3">CCMP1102</strain>
    </source>
</reference>
<evidence type="ECO:0000313" key="3">
    <source>
        <dbReference type="Proteomes" id="UP000095751"/>
    </source>
</evidence>
<dbReference type="InParanoid" id="A0A1E7EWK0"/>
<dbReference type="Proteomes" id="UP000095751">
    <property type="component" value="Unassembled WGS sequence"/>
</dbReference>
<dbReference type="AlphaFoldDB" id="A0A1E7EWK0"/>
<accession>A0A1E7EWK0</accession>
<dbReference type="KEGG" id="fcy:FRACYDRAFT_247788"/>
<keyword evidence="3" id="KW-1185">Reference proteome</keyword>
<organism evidence="2 3">
    <name type="scientific">Fragilariopsis cylindrus CCMP1102</name>
    <dbReference type="NCBI Taxonomy" id="635003"/>
    <lineage>
        <taxon>Eukaryota</taxon>
        <taxon>Sar</taxon>
        <taxon>Stramenopiles</taxon>
        <taxon>Ochrophyta</taxon>
        <taxon>Bacillariophyta</taxon>
        <taxon>Bacillariophyceae</taxon>
        <taxon>Bacillariophycidae</taxon>
        <taxon>Bacillariales</taxon>
        <taxon>Bacillariaceae</taxon>
        <taxon>Fragilariopsis</taxon>
    </lineage>
</organism>
<feature type="compositionally biased region" description="Basic and acidic residues" evidence="1">
    <location>
        <begin position="10"/>
        <end position="24"/>
    </location>
</feature>
<protein>
    <submittedName>
        <fullName evidence="2">Uncharacterized protein</fullName>
    </submittedName>
</protein>
<evidence type="ECO:0000313" key="2">
    <source>
        <dbReference type="EMBL" id="OEU10175.1"/>
    </source>
</evidence>
<name>A0A1E7EWK0_9STRA</name>